<dbReference type="InterPro" id="IPR029060">
    <property type="entry name" value="PIN-like_dom_sf"/>
</dbReference>
<evidence type="ECO:0000313" key="9">
    <source>
        <dbReference type="EMBL" id="SMC95852.1"/>
    </source>
</evidence>
<proteinExistence type="inferred from homology"/>
<dbReference type="PANTHER" id="PTHR33653:SF1">
    <property type="entry name" value="RIBONUCLEASE VAPC2"/>
    <property type="match status" value="1"/>
</dbReference>
<protein>
    <recommendedName>
        <fullName evidence="8">PIN domain-containing protein</fullName>
    </recommendedName>
</protein>
<evidence type="ECO:0000256" key="7">
    <source>
        <dbReference type="ARBA" id="ARBA00038093"/>
    </source>
</evidence>
<dbReference type="GO" id="GO:0046872">
    <property type="term" value="F:metal ion binding"/>
    <property type="evidence" value="ECO:0007669"/>
    <property type="project" value="UniProtKB-KW"/>
</dbReference>
<dbReference type="SUPFAM" id="SSF88723">
    <property type="entry name" value="PIN domain-like"/>
    <property type="match status" value="1"/>
</dbReference>
<gene>
    <name evidence="9" type="ORF">SAMN06297251_11482</name>
</gene>
<dbReference type="CDD" id="cd18731">
    <property type="entry name" value="PIN_NgFitB-like"/>
    <property type="match status" value="1"/>
</dbReference>
<dbReference type="OrthoDB" id="5458135at2"/>
<dbReference type="AlphaFoldDB" id="A0A1W2DFD9"/>
<comment type="similarity">
    <text evidence="7">Belongs to the PINc/VapC protein family.</text>
</comment>
<evidence type="ECO:0000256" key="5">
    <source>
        <dbReference type="ARBA" id="ARBA00022801"/>
    </source>
</evidence>
<dbReference type="PANTHER" id="PTHR33653">
    <property type="entry name" value="RIBONUCLEASE VAPC2"/>
    <property type="match status" value="1"/>
</dbReference>
<evidence type="ECO:0000256" key="4">
    <source>
        <dbReference type="ARBA" id="ARBA00022723"/>
    </source>
</evidence>
<dbReference type="EMBL" id="FWXR01000014">
    <property type="protein sequence ID" value="SMC95852.1"/>
    <property type="molecule type" value="Genomic_DNA"/>
</dbReference>
<keyword evidence="5" id="KW-0378">Hydrolase</keyword>
<dbReference type="GO" id="GO:0016787">
    <property type="term" value="F:hydrolase activity"/>
    <property type="evidence" value="ECO:0007669"/>
    <property type="project" value="UniProtKB-KW"/>
</dbReference>
<evidence type="ECO:0000256" key="1">
    <source>
        <dbReference type="ARBA" id="ARBA00001946"/>
    </source>
</evidence>
<name>A0A1W2DFD9_9HYPH</name>
<dbReference type="Gene3D" id="3.40.50.1010">
    <property type="entry name" value="5'-nuclease"/>
    <property type="match status" value="1"/>
</dbReference>
<keyword evidence="6" id="KW-0460">Magnesium</keyword>
<evidence type="ECO:0000256" key="2">
    <source>
        <dbReference type="ARBA" id="ARBA00022649"/>
    </source>
</evidence>
<dbReference type="GO" id="GO:0004518">
    <property type="term" value="F:nuclease activity"/>
    <property type="evidence" value="ECO:0007669"/>
    <property type="project" value="UniProtKB-KW"/>
</dbReference>
<dbReference type="STRING" id="937218.SAMN06297251_11482"/>
<comment type="cofactor">
    <cofactor evidence="1">
        <name>Mg(2+)</name>
        <dbReference type="ChEBI" id="CHEBI:18420"/>
    </cofactor>
</comment>
<evidence type="ECO:0000259" key="8">
    <source>
        <dbReference type="Pfam" id="PF01850"/>
    </source>
</evidence>
<feature type="domain" description="PIN" evidence="8">
    <location>
        <begin position="2"/>
        <end position="120"/>
    </location>
</feature>
<evidence type="ECO:0000256" key="3">
    <source>
        <dbReference type="ARBA" id="ARBA00022722"/>
    </source>
</evidence>
<evidence type="ECO:0000256" key="6">
    <source>
        <dbReference type="ARBA" id="ARBA00022842"/>
    </source>
</evidence>
<keyword evidence="10" id="KW-1185">Reference proteome</keyword>
<keyword evidence="2" id="KW-1277">Toxin-antitoxin system</keyword>
<dbReference type="InterPro" id="IPR050556">
    <property type="entry name" value="Type_II_TA_system_RNase"/>
</dbReference>
<dbReference type="Proteomes" id="UP000192656">
    <property type="component" value="Unassembled WGS sequence"/>
</dbReference>
<dbReference type="InterPro" id="IPR002716">
    <property type="entry name" value="PIN_dom"/>
</dbReference>
<keyword evidence="3" id="KW-0540">Nuclease</keyword>
<organism evidence="9 10">
    <name type="scientific">Fulvimarina manganoxydans</name>
    <dbReference type="NCBI Taxonomy" id="937218"/>
    <lineage>
        <taxon>Bacteria</taxon>
        <taxon>Pseudomonadati</taxon>
        <taxon>Pseudomonadota</taxon>
        <taxon>Alphaproteobacteria</taxon>
        <taxon>Hyphomicrobiales</taxon>
        <taxon>Aurantimonadaceae</taxon>
        <taxon>Fulvimarina</taxon>
    </lineage>
</organism>
<keyword evidence="4" id="KW-0479">Metal-binding</keyword>
<dbReference type="Pfam" id="PF01850">
    <property type="entry name" value="PIN"/>
    <property type="match status" value="1"/>
</dbReference>
<evidence type="ECO:0000313" key="10">
    <source>
        <dbReference type="Proteomes" id="UP000192656"/>
    </source>
</evidence>
<accession>A0A1W2DFD9</accession>
<dbReference type="RefSeq" id="WP_084411176.1">
    <property type="nucleotide sequence ID" value="NZ_FWXR01000014.1"/>
</dbReference>
<reference evidence="9 10" key="1">
    <citation type="submission" date="2017-04" db="EMBL/GenBank/DDBJ databases">
        <authorList>
            <person name="Afonso C.L."/>
            <person name="Miller P.J."/>
            <person name="Scott M.A."/>
            <person name="Spackman E."/>
            <person name="Goraichik I."/>
            <person name="Dimitrov K.M."/>
            <person name="Suarez D.L."/>
            <person name="Swayne D.E."/>
        </authorList>
    </citation>
    <scope>NUCLEOTIDE SEQUENCE [LARGE SCALE GENOMIC DNA]</scope>
    <source>
        <strain evidence="9 10">CGMCC 1.10972</strain>
    </source>
</reference>
<sequence length="137" mass="14691">MILLDTNVISELVRPACSQQVFDWVASQPRSSLVTGTIVQAEIQAGLAIMPAGSRRRILSAALADVFGQFQAILPFTADAANHYAEIVMMRRMVGRPLEGFDGLIAATARSLDATIATRNVADFTGCGVELVDPWNA</sequence>